<dbReference type="RefSeq" id="WP_014215929.1">
    <property type="nucleotide sequence ID" value="NC_016605.1"/>
</dbReference>
<dbReference type="STRING" id="701521.PECL_1514"/>
<accession>G8PAE6</accession>
<dbReference type="eggNOG" id="ENOG5031RWW">
    <property type="taxonomic scope" value="Bacteria"/>
</dbReference>
<dbReference type="AlphaFoldDB" id="G8PAE6"/>
<dbReference type="EMBL" id="CP003137">
    <property type="protein sequence ID" value="AEV95735.1"/>
    <property type="molecule type" value="Genomic_DNA"/>
</dbReference>
<proteinExistence type="predicted"/>
<sequence length="263" mass="29988">MVVGFDRLNDNLEVTASMEFKKSSDALYDLPVIQDSEICEESTYYIHDITAWNDDGNKTIVFDSIRGIHRTDLSTRSLINKFLQDKSIEAMINRILGEQIGIKQAIPLIVGSAGLAPLAGTSRSSTHWVSVHHLLDLHFDSENSRNTIIKFKGCQLHVPIKCKALHIKLQQTIKMRQVMQLIFDGISEKFGLADKSEPSRTKFKIDDRLKKEMMEFKLPEDAFIDFLTRVHLLFCETLYEDDQLEFSRLRAQVVAGLTSLGRI</sequence>
<organism evidence="1 2">
    <name type="scientific">Pediococcus claussenii (strain ATCC BAA-344 / DSM 14800 / JCM 18046 / KCTC 3811 / LMG 21948 / P06)</name>
    <dbReference type="NCBI Taxonomy" id="701521"/>
    <lineage>
        <taxon>Bacteria</taxon>
        <taxon>Bacillati</taxon>
        <taxon>Bacillota</taxon>
        <taxon>Bacilli</taxon>
        <taxon>Lactobacillales</taxon>
        <taxon>Lactobacillaceae</taxon>
        <taxon>Pediococcus</taxon>
    </lineage>
</organism>
<dbReference type="HOGENOM" id="CLU_1041522_0_0_9"/>
<dbReference type="Proteomes" id="UP000005444">
    <property type="component" value="Chromosome"/>
</dbReference>
<name>G8PAE6_PEDCP</name>
<protein>
    <submittedName>
        <fullName evidence="1">Uncharacterized protein</fullName>
    </submittedName>
</protein>
<gene>
    <name evidence="1" type="ordered locus">PECL_1514</name>
</gene>
<dbReference type="PATRIC" id="fig|701521.8.peg.1417"/>
<evidence type="ECO:0000313" key="1">
    <source>
        <dbReference type="EMBL" id="AEV95735.1"/>
    </source>
</evidence>
<dbReference type="KEGG" id="pce:PECL_1514"/>
<keyword evidence="2" id="KW-1185">Reference proteome</keyword>
<reference evidence="1 2" key="1">
    <citation type="journal article" date="2012" name="J. Bacteriol.">
        <title>Complete Genome Sequence of the Beer Spoilage Organism Pediococcus claussenii ATCC BAA-344T.</title>
        <authorList>
            <person name="Pittet V."/>
            <person name="Abegunde T."/>
            <person name="Marfleet T."/>
            <person name="Haakensen M."/>
            <person name="Morrow K."/>
            <person name="Jayaprakash T."/>
            <person name="Schroeder K."/>
            <person name="Trost B."/>
            <person name="Byrns S."/>
            <person name="Bergsveinson J."/>
            <person name="Kusalik A."/>
            <person name="Ziola B."/>
        </authorList>
    </citation>
    <scope>NUCLEOTIDE SEQUENCE [LARGE SCALE GENOMIC DNA]</scope>
    <source>
        <strain evidence="1 2">ATCC BAA-344</strain>
    </source>
</reference>
<evidence type="ECO:0000313" key="2">
    <source>
        <dbReference type="Proteomes" id="UP000005444"/>
    </source>
</evidence>